<evidence type="ECO:0000313" key="2">
    <source>
        <dbReference type="EMBL" id="RAP36075.1"/>
    </source>
</evidence>
<gene>
    <name evidence="2" type="ORF">B1207_09880</name>
</gene>
<feature type="transmembrane region" description="Helical" evidence="1">
    <location>
        <begin position="145"/>
        <end position="166"/>
    </location>
</feature>
<sequence length="178" mass="18088">MIIGALVGLGLGFLLHLYSIAIGLTAFVSDNEATTVTIGGLIGLLIGTIVAMGLAGFTAGFLAHVVSPGVGILYGFATWSLALLLTAILAMPLSSYVSTYTAALAPTVKVDTGNTTAQGNQVTVQSPATEATKAASPETLAWSGWIVFVLFAIGALSSCLGACGGIHCHRKHCLHSEV</sequence>
<dbReference type="Proteomes" id="UP000249458">
    <property type="component" value="Unassembled WGS sequence"/>
</dbReference>
<name>A0A364LIA1_9GAMM</name>
<accession>A0A364LIA1</accession>
<dbReference type="AlphaFoldDB" id="A0A364LIA1"/>
<evidence type="ECO:0000313" key="3">
    <source>
        <dbReference type="Proteomes" id="UP000249458"/>
    </source>
</evidence>
<evidence type="ECO:0008006" key="4">
    <source>
        <dbReference type="Google" id="ProtNLM"/>
    </source>
</evidence>
<feature type="transmembrane region" description="Helical" evidence="1">
    <location>
        <begin position="41"/>
        <end position="63"/>
    </location>
</feature>
<proteinExistence type="predicted"/>
<keyword evidence="1" id="KW-1133">Transmembrane helix</keyword>
<protein>
    <recommendedName>
        <fullName evidence="4">Transmembrane protein</fullName>
    </recommendedName>
</protein>
<evidence type="ECO:0000256" key="1">
    <source>
        <dbReference type="SAM" id="Phobius"/>
    </source>
</evidence>
<reference evidence="2 3" key="1">
    <citation type="submission" date="2017-02" db="EMBL/GenBank/DDBJ databases">
        <title>Legionella quilivanii strain from human: case report and whole genome sequencing analysis.</title>
        <authorList>
            <person name="Lalancette C."/>
            <person name="Leduc J.-M."/>
            <person name="Levesque S."/>
            <person name="Fournier E."/>
            <person name="Saoud J."/>
            <person name="Faucher S.P."/>
            <person name="Bernard K."/>
            <person name="Martineau C."/>
            <person name="Longtin J."/>
        </authorList>
    </citation>
    <scope>NUCLEOTIDE SEQUENCE [LARGE SCALE GENOMIC DNA]</scope>
    <source>
        <strain evidence="2 3">ID143958</strain>
    </source>
</reference>
<feature type="transmembrane region" description="Helical" evidence="1">
    <location>
        <begin position="70"/>
        <end position="91"/>
    </location>
</feature>
<comment type="caution">
    <text evidence="2">The sequence shown here is derived from an EMBL/GenBank/DDBJ whole genome shotgun (WGS) entry which is preliminary data.</text>
</comment>
<keyword evidence="1" id="KW-0812">Transmembrane</keyword>
<dbReference type="EMBL" id="MVJN01000007">
    <property type="protein sequence ID" value="RAP36075.1"/>
    <property type="molecule type" value="Genomic_DNA"/>
</dbReference>
<keyword evidence="1" id="KW-0472">Membrane</keyword>
<organism evidence="2 3">
    <name type="scientific">Legionella quinlivanii</name>
    <dbReference type="NCBI Taxonomy" id="45073"/>
    <lineage>
        <taxon>Bacteria</taxon>
        <taxon>Pseudomonadati</taxon>
        <taxon>Pseudomonadota</taxon>
        <taxon>Gammaproteobacteria</taxon>
        <taxon>Legionellales</taxon>
        <taxon>Legionellaceae</taxon>
        <taxon>Legionella</taxon>
    </lineage>
</organism>